<gene>
    <name evidence="1" type="ORF">BECKSD772D_GA0070982_10626</name>
</gene>
<dbReference type="AlphaFoldDB" id="A0A451BN50"/>
<reference evidence="1" key="1">
    <citation type="submission" date="2019-02" db="EMBL/GenBank/DDBJ databases">
        <authorList>
            <person name="Gruber-Vodicka R. H."/>
            <person name="Seah K. B. B."/>
        </authorList>
    </citation>
    <scope>NUCLEOTIDE SEQUENCE</scope>
    <source>
        <strain evidence="1">BECK_S127</strain>
    </source>
</reference>
<accession>A0A451BN50</accession>
<protein>
    <submittedName>
        <fullName evidence="1">Uncharacterized protein</fullName>
    </submittedName>
</protein>
<name>A0A451BN50_9GAMM</name>
<organism evidence="1">
    <name type="scientific">Candidatus Kentrum sp. SD</name>
    <dbReference type="NCBI Taxonomy" id="2126332"/>
    <lineage>
        <taxon>Bacteria</taxon>
        <taxon>Pseudomonadati</taxon>
        <taxon>Pseudomonadota</taxon>
        <taxon>Gammaproteobacteria</taxon>
        <taxon>Candidatus Kentrum</taxon>
    </lineage>
</organism>
<sequence>MLCLWRGVIGWVSGNHEVHKSEREAFGFMFMYRKNKDSEKTGARARKTPFPMRYAPSMKSLSRNLSASRAAMQPLPAEVIA</sequence>
<proteinExistence type="predicted"/>
<dbReference type="EMBL" id="CAADHB010000062">
    <property type="protein sequence ID" value="VFK79725.1"/>
    <property type="molecule type" value="Genomic_DNA"/>
</dbReference>
<evidence type="ECO:0000313" key="1">
    <source>
        <dbReference type="EMBL" id="VFK79725.1"/>
    </source>
</evidence>